<gene>
    <name evidence="5" type="ORF">bsdcttw_18320</name>
</gene>
<evidence type="ECO:0000256" key="3">
    <source>
        <dbReference type="ARBA" id="ARBA00023008"/>
    </source>
</evidence>
<dbReference type="InterPro" id="IPR045087">
    <property type="entry name" value="Cu-oxidase_fam"/>
</dbReference>
<evidence type="ECO:0000256" key="2">
    <source>
        <dbReference type="ARBA" id="ARBA00023002"/>
    </source>
</evidence>
<keyword evidence="2" id="KW-0560">Oxidoreductase</keyword>
<feature type="domain" description="Plastocyanin-like" evidence="4">
    <location>
        <begin position="74"/>
        <end position="182"/>
    </location>
</feature>
<dbReference type="InterPro" id="IPR011707">
    <property type="entry name" value="Cu-oxidase-like_N"/>
</dbReference>
<evidence type="ECO:0000313" key="6">
    <source>
        <dbReference type="Proteomes" id="UP000515703"/>
    </source>
</evidence>
<accession>A0A7I8DNC6</accession>
<keyword evidence="6" id="KW-1185">Reference proteome</keyword>
<evidence type="ECO:0000256" key="1">
    <source>
        <dbReference type="ARBA" id="ARBA00022723"/>
    </source>
</evidence>
<dbReference type="AlphaFoldDB" id="A0A7I8DNC6"/>
<dbReference type="InterPro" id="IPR008972">
    <property type="entry name" value="Cupredoxin"/>
</dbReference>
<dbReference type="EMBL" id="AP023368">
    <property type="protein sequence ID" value="BCJ98791.1"/>
    <property type="molecule type" value="Genomic_DNA"/>
</dbReference>
<dbReference type="Gene3D" id="2.60.40.420">
    <property type="entry name" value="Cupredoxins - blue copper proteins"/>
    <property type="match status" value="1"/>
</dbReference>
<dbReference type="KEGG" id="acht:bsdcttw_18320"/>
<dbReference type="PANTHER" id="PTHR11709:SF394">
    <property type="entry name" value="FI03373P-RELATED"/>
    <property type="match status" value="1"/>
</dbReference>
<dbReference type="RefSeq" id="WP_185259097.1">
    <property type="nucleotide sequence ID" value="NZ_AP023368.1"/>
</dbReference>
<sequence>MAIRHYVLLATDGFIDLPTTKELCPLPDTLQKLYVFGFVGGLYKVIEDDKVTYENQSLNWKDPNNWSSLWAMQTTASIPSPIMWADQGDRLYVTLINLGMPVSHLEDPHTIHLHGAHVATQIDGFPETSFSVPMWMGPNETPPTATYYFMPEHPGTYMYHCHVEASEHVQMGMYGALVIYPSEISLEEASIKMDACGYWRYKGEIQEQIPRYASHRQFAYNDIQTYYDKEYVMLLSDIDLKWHQTVQTTVETGISFNASDFKPDFWLVNGRAFPDTLLPHPQTPPEGSNPNLTQINYESYVHVKTDQKFLLRMINMGYAVVPWHIHGWHFNVIGKDAHPSPFLSISQKLDEISKYMYCCYNSMNMNHGMMNHEMMNMGFTETIGSGETHDLLLMADNKEPVYGRYIFEGQDMIPSLCEQMSEIQAIDPALIADIPTQPVSCNNTNTVNYVNLCAQTKFFPQFYPMHNHDDYKVTNTNTLETPAFSNYPGGQLTMIQADAPSGYMESEQ</sequence>
<dbReference type="Pfam" id="PF07732">
    <property type="entry name" value="Cu-oxidase_3"/>
    <property type="match status" value="1"/>
</dbReference>
<dbReference type="GO" id="GO:0005507">
    <property type="term" value="F:copper ion binding"/>
    <property type="evidence" value="ECO:0007669"/>
    <property type="project" value="InterPro"/>
</dbReference>
<organism evidence="5 6">
    <name type="scientific">Anaerocolumna chitinilytica</name>
    <dbReference type="NCBI Taxonomy" id="1727145"/>
    <lineage>
        <taxon>Bacteria</taxon>
        <taxon>Bacillati</taxon>
        <taxon>Bacillota</taxon>
        <taxon>Clostridia</taxon>
        <taxon>Lachnospirales</taxon>
        <taxon>Lachnospiraceae</taxon>
        <taxon>Anaerocolumna</taxon>
    </lineage>
</organism>
<keyword evidence="3" id="KW-0186">Copper</keyword>
<proteinExistence type="predicted"/>
<keyword evidence="1" id="KW-0479">Metal-binding</keyword>
<dbReference type="Proteomes" id="UP000515703">
    <property type="component" value="Chromosome"/>
</dbReference>
<dbReference type="GO" id="GO:0016491">
    <property type="term" value="F:oxidoreductase activity"/>
    <property type="evidence" value="ECO:0007669"/>
    <property type="project" value="UniProtKB-KW"/>
</dbReference>
<reference evidence="5 6" key="2">
    <citation type="submission" date="2020-08" db="EMBL/GenBank/DDBJ databases">
        <authorList>
            <person name="Ueki A."/>
            <person name="Tonouchi A."/>
        </authorList>
    </citation>
    <scope>NUCLEOTIDE SEQUENCE [LARGE SCALE GENOMIC DNA]</scope>
    <source>
        <strain evidence="5 6">CTTW</strain>
    </source>
</reference>
<protein>
    <recommendedName>
        <fullName evidence="4">Plastocyanin-like domain-containing protein</fullName>
    </recommendedName>
</protein>
<reference evidence="5 6" key="1">
    <citation type="submission" date="2020-08" db="EMBL/GenBank/DDBJ databases">
        <title>Draft genome sequencing of an Anaerocolumna strain isolated from anoxic soil subjected to BSD treatment.</title>
        <authorList>
            <person name="Uek A."/>
            <person name="Tonouchi A."/>
        </authorList>
    </citation>
    <scope>NUCLEOTIDE SEQUENCE [LARGE SCALE GENOMIC DNA]</scope>
    <source>
        <strain evidence="5 6">CTTW</strain>
    </source>
</reference>
<dbReference type="PANTHER" id="PTHR11709">
    <property type="entry name" value="MULTI-COPPER OXIDASE"/>
    <property type="match status" value="1"/>
</dbReference>
<dbReference type="SUPFAM" id="SSF49503">
    <property type="entry name" value="Cupredoxins"/>
    <property type="match status" value="2"/>
</dbReference>
<name>A0A7I8DNC6_9FIRM</name>
<evidence type="ECO:0000313" key="5">
    <source>
        <dbReference type="EMBL" id="BCJ98791.1"/>
    </source>
</evidence>
<evidence type="ECO:0000259" key="4">
    <source>
        <dbReference type="Pfam" id="PF07732"/>
    </source>
</evidence>